<sequence length="297" mass="32198">MSRSRIAPVGPSTCGPRPTDQAWSTATSSNPSSRRRAWNGQLRARLDEERPVEALPVGPVGVGRPQGHVPQPLLQQRDVRLVETQVPPQRVEVEAAQLQQEAVELLEHQPLRALVVLGVVPAQAEAPDGVQVAEEVPPRRPADLVDREPRLVGGRPLPEQEGHQHALVQQRPEGVPLRPTVDEVLVDDRIVEEVGPVDDHLLGVEQRPQILGPGVLPATPLDILVGQPADQHVFQQVPGDPLVVQALGDDADPGQVPVVDPHQAVGAGKLRCHHAPRESTMDDRVSRLVSATASWFR</sequence>
<name>A0A317D6V0_9ACTN</name>
<protein>
    <submittedName>
        <fullName evidence="2">Uncharacterized protein</fullName>
    </submittedName>
</protein>
<dbReference type="EMBL" id="QGKS01000361">
    <property type="protein sequence ID" value="PWR10317.1"/>
    <property type="molecule type" value="Genomic_DNA"/>
</dbReference>
<organism evidence="2 3">
    <name type="scientific">Micromonospora sicca</name>
    <dbReference type="NCBI Taxonomy" id="2202420"/>
    <lineage>
        <taxon>Bacteria</taxon>
        <taxon>Bacillati</taxon>
        <taxon>Actinomycetota</taxon>
        <taxon>Actinomycetes</taxon>
        <taxon>Micromonosporales</taxon>
        <taxon>Micromonosporaceae</taxon>
        <taxon>Micromonospora</taxon>
    </lineage>
</organism>
<feature type="compositionally biased region" description="Polar residues" evidence="1">
    <location>
        <begin position="21"/>
        <end position="32"/>
    </location>
</feature>
<dbReference type="Proteomes" id="UP000246050">
    <property type="component" value="Unassembled WGS sequence"/>
</dbReference>
<dbReference type="AlphaFoldDB" id="A0A317D6V0"/>
<evidence type="ECO:0000313" key="2">
    <source>
        <dbReference type="EMBL" id="PWR10317.1"/>
    </source>
</evidence>
<comment type="caution">
    <text evidence="2">The sequence shown here is derived from an EMBL/GenBank/DDBJ whole genome shotgun (WGS) entry which is preliminary data.</text>
</comment>
<gene>
    <name evidence="2" type="ORF">DKT69_29460</name>
</gene>
<dbReference type="RefSeq" id="WP_109804722.1">
    <property type="nucleotide sequence ID" value="NZ_QGKS01000361.1"/>
</dbReference>
<evidence type="ECO:0000256" key="1">
    <source>
        <dbReference type="SAM" id="MobiDB-lite"/>
    </source>
</evidence>
<proteinExistence type="predicted"/>
<evidence type="ECO:0000313" key="3">
    <source>
        <dbReference type="Proteomes" id="UP000246050"/>
    </source>
</evidence>
<feature type="region of interest" description="Disordered" evidence="1">
    <location>
        <begin position="1"/>
        <end position="37"/>
    </location>
</feature>
<accession>A0A317D6V0</accession>
<reference evidence="2 3" key="1">
    <citation type="submission" date="2018-05" db="EMBL/GenBank/DDBJ databases">
        <title>Micromonosporas from Atacama Desert.</title>
        <authorList>
            <person name="Carro L."/>
            <person name="Golinska P."/>
            <person name="Klenk H.-P."/>
            <person name="Goodfellow M."/>
        </authorList>
    </citation>
    <scope>NUCLEOTIDE SEQUENCE [LARGE SCALE GENOMIC DNA]</scope>
    <source>
        <strain evidence="2 3">4G51</strain>
    </source>
</reference>